<keyword evidence="7" id="KW-1185">Reference proteome</keyword>
<protein>
    <recommendedName>
        <fullName evidence="2">diguanylate cyclase</fullName>
        <ecNumber evidence="2">2.7.7.65</ecNumber>
    </recommendedName>
</protein>
<dbReference type="InterPro" id="IPR000700">
    <property type="entry name" value="PAS-assoc_C"/>
</dbReference>
<dbReference type="NCBIfam" id="TIGR00254">
    <property type="entry name" value="GGDEF"/>
    <property type="match status" value="1"/>
</dbReference>
<dbReference type="GO" id="GO:1902201">
    <property type="term" value="P:negative regulation of bacterial-type flagellum-dependent cell motility"/>
    <property type="evidence" value="ECO:0007669"/>
    <property type="project" value="TreeGrafter"/>
</dbReference>
<evidence type="ECO:0000313" key="7">
    <source>
        <dbReference type="Proteomes" id="UP000694232"/>
    </source>
</evidence>
<gene>
    <name evidence="6" type="ORF">KNV97_11275</name>
</gene>
<reference evidence="6" key="1">
    <citation type="submission" date="2021-06" db="EMBL/GenBank/DDBJ databases">
        <title>Vibrio nov. sp., novel gut bacterium isolated from Yellow Sea oyster.</title>
        <authorList>
            <person name="Muhammad N."/>
            <person name="Nguyen T.H."/>
            <person name="Lee Y.-J."/>
            <person name="Ko J."/>
            <person name="Kim S.-G."/>
        </authorList>
    </citation>
    <scope>NUCLEOTIDE SEQUENCE</scope>
    <source>
        <strain evidence="6">OG9-811</strain>
    </source>
</reference>
<evidence type="ECO:0000313" key="6">
    <source>
        <dbReference type="EMBL" id="QXO18802.1"/>
    </source>
</evidence>
<dbReference type="Proteomes" id="UP000694232">
    <property type="component" value="Chromosome 1"/>
</dbReference>
<evidence type="ECO:0000256" key="2">
    <source>
        <dbReference type="ARBA" id="ARBA00012528"/>
    </source>
</evidence>
<dbReference type="RefSeq" id="WP_218563132.1">
    <property type="nucleotide sequence ID" value="NZ_CP076643.1"/>
</dbReference>
<dbReference type="InterPro" id="IPR000160">
    <property type="entry name" value="GGDEF_dom"/>
</dbReference>
<dbReference type="KEGG" id="vos:KNV97_11275"/>
<dbReference type="InterPro" id="IPR013655">
    <property type="entry name" value="PAS_fold_3"/>
</dbReference>
<dbReference type="InterPro" id="IPR001610">
    <property type="entry name" value="PAC"/>
</dbReference>
<dbReference type="Pfam" id="PF00990">
    <property type="entry name" value="GGDEF"/>
    <property type="match status" value="1"/>
</dbReference>
<comment type="cofactor">
    <cofactor evidence="1">
        <name>Mg(2+)</name>
        <dbReference type="ChEBI" id="CHEBI:18420"/>
    </cofactor>
</comment>
<feature type="domain" description="PAS" evidence="3">
    <location>
        <begin position="380"/>
        <end position="436"/>
    </location>
</feature>
<dbReference type="PROSITE" id="PS50112">
    <property type="entry name" value="PAS"/>
    <property type="match status" value="2"/>
</dbReference>
<evidence type="ECO:0000259" key="4">
    <source>
        <dbReference type="PROSITE" id="PS50113"/>
    </source>
</evidence>
<dbReference type="AlphaFoldDB" id="A0A975UBX1"/>
<dbReference type="EC" id="2.7.7.65" evidence="2"/>
<dbReference type="EMBL" id="CP076643">
    <property type="protein sequence ID" value="QXO18802.1"/>
    <property type="molecule type" value="Genomic_DNA"/>
</dbReference>
<evidence type="ECO:0000256" key="1">
    <source>
        <dbReference type="ARBA" id="ARBA00001946"/>
    </source>
</evidence>
<dbReference type="CDD" id="cd00130">
    <property type="entry name" value="PAS"/>
    <property type="match status" value="3"/>
</dbReference>
<accession>A0A975UBX1</accession>
<dbReference type="PROSITE" id="PS50887">
    <property type="entry name" value="GGDEF"/>
    <property type="match status" value="1"/>
</dbReference>
<dbReference type="InterPro" id="IPR050469">
    <property type="entry name" value="Diguanylate_Cyclase"/>
</dbReference>
<dbReference type="GO" id="GO:0052621">
    <property type="term" value="F:diguanylate cyclase activity"/>
    <property type="evidence" value="ECO:0007669"/>
    <property type="project" value="UniProtKB-EC"/>
</dbReference>
<dbReference type="GO" id="GO:0043709">
    <property type="term" value="P:cell adhesion involved in single-species biofilm formation"/>
    <property type="evidence" value="ECO:0007669"/>
    <property type="project" value="TreeGrafter"/>
</dbReference>
<organism evidence="6 7">
    <name type="scientific">Vibrio ostreae</name>
    <dbReference type="NCBI Taxonomy" id="2841925"/>
    <lineage>
        <taxon>Bacteria</taxon>
        <taxon>Pseudomonadati</taxon>
        <taxon>Pseudomonadota</taxon>
        <taxon>Gammaproteobacteria</taxon>
        <taxon>Vibrionales</taxon>
        <taxon>Vibrionaceae</taxon>
        <taxon>Vibrio</taxon>
    </lineage>
</organism>
<dbReference type="InterPro" id="IPR000014">
    <property type="entry name" value="PAS"/>
</dbReference>
<dbReference type="CDD" id="cd01949">
    <property type="entry name" value="GGDEF"/>
    <property type="match status" value="1"/>
</dbReference>
<dbReference type="SMART" id="SM00086">
    <property type="entry name" value="PAC"/>
    <property type="match status" value="3"/>
</dbReference>
<feature type="domain" description="PAS" evidence="3">
    <location>
        <begin position="250"/>
        <end position="291"/>
    </location>
</feature>
<dbReference type="PANTHER" id="PTHR45138:SF9">
    <property type="entry name" value="DIGUANYLATE CYCLASE DGCM-RELATED"/>
    <property type="match status" value="1"/>
</dbReference>
<feature type="domain" description="GGDEF" evidence="5">
    <location>
        <begin position="518"/>
        <end position="647"/>
    </location>
</feature>
<dbReference type="SMART" id="SM00091">
    <property type="entry name" value="PAS"/>
    <property type="match status" value="3"/>
</dbReference>
<dbReference type="PROSITE" id="PS50113">
    <property type="entry name" value="PAC"/>
    <property type="match status" value="1"/>
</dbReference>
<evidence type="ECO:0000259" key="5">
    <source>
        <dbReference type="PROSITE" id="PS50887"/>
    </source>
</evidence>
<dbReference type="SMART" id="SM00267">
    <property type="entry name" value="GGDEF"/>
    <property type="match status" value="1"/>
</dbReference>
<dbReference type="PANTHER" id="PTHR45138">
    <property type="entry name" value="REGULATORY COMPONENTS OF SENSORY TRANSDUCTION SYSTEM"/>
    <property type="match status" value="1"/>
</dbReference>
<dbReference type="GO" id="GO:0005886">
    <property type="term" value="C:plasma membrane"/>
    <property type="evidence" value="ECO:0007669"/>
    <property type="project" value="TreeGrafter"/>
</dbReference>
<dbReference type="Pfam" id="PF08447">
    <property type="entry name" value="PAS_3"/>
    <property type="match status" value="3"/>
</dbReference>
<sequence>MKGTITLLFTWTGELMSFSPNEFGSCGPLSQLYLTATGSEEPLAIKDIQAFFPSVEPLQVTSVIDGILYTGTLSTLKSTASEGDPQFLLQFEDAADPSALRIQRMKHVLDCAQIASWEWNVQTGETRFNDRWAEIVGYHLAELEPTDINTWTKLAHPDDLKLSQDALEAHFHGEIPFYECEVRMRHKAGHWVWVRDYGRIVSFTEQGEPEWILGAHIDITGYKLIQTQNELLSHDLNMIMDLCPAVIYKLSADDDEQVQFITQGVEELLNYRHEQIINRVHWWRNHIHPEDIAEYNQRVAEWRSRRDDSILECEYRFRCADGRYIWLADRARMMNSHYERGASVLGSIIDITDFVSLNNHLQSLAKVSPAVLYQFEYLPDGTSRFPYASQKLKDMFGVTPEEAAVDSTAVFDAIYPEDVDRVRASALQSKETLEAWKCEFRVEIDGKLHWLYGHSIPTSSSEGKVIWSGQIIDISEKKELELQLKKESTTDALTGTYNRRYFMTELHDELQRSVREKQPVSVLAVDFDFFKQVNDKYGHDAGDAVLQQVTGHLRQHIRPYDTLARMGGEEFNIMLPNTDYTSALSIANKLRKLVEDFTVRYHGQEIKITITLGVATSSSGVQDSFGLLKGADRALYRGKASGRNCVQ</sequence>
<evidence type="ECO:0000259" key="3">
    <source>
        <dbReference type="PROSITE" id="PS50112"/>
    </source>
</evidence>
<dbReference type="FunFam" id="3.30.70.270:FF:000001">
    <property type="entry name" value="Diguanylate cyclase domain protein"/>
    <property type="match status" value="1"/>
</dbReference>
<name>A0A975UBX1_9VIBR</name>
<proteinExistence type="predicted"/>
<dbReference type="NCBIfam" id="TIGR00229">
    <property type="entry name" value="sensory_box"/>
    <property type="match status" value="3"/>
</dbReference>
<feature type="domain" description="PAC" evidence="4">
    <location>
        <begin position="311"/>
        <end position="363"/>
    </location>
</feature>